<accession>A0A7S4JVQ7</accession>
<protein>
    <recommendedName>
        <fullName evidence="2">NTF2-related export protein</fullName>
    </recommendedName>
</protein>
<reference evidence="4" key="1">
    <citation type="submission" date="2021-01" db="EMBL/GenBank/DDBJ databases">
        <authorList>
            <person name="Corre E."/>
            <person name="Pelletier E."/>
            <person name="Niang G."/>
            <person name="Scheremetjew M."/>
            <person name="Finn R."/>
            <person name="Kale V."/>
            <person name="Holt S."/>
            <person name="Cochrane G."/>
            <person name="Meng A."/>
            <person name="Brown T."/>
            <person name="Cohen L."/>
        </authorList>
    </citation>
    <scope>NUCLEOTIDE SEQUENCE</scope>
    <source>
        <strain evidence="4">SoJaBio B1-5/56/2</strain>
    </source>
</reference>
<dbReference type="InterPro" id="IPR018222">
    <property type="entry name" value="Nuclear_transport_factor_2_euk"/>
</dbReference>
<keyword evidence="2" id="KW-0653">Protein transport</keyword>
<dbReference type="SUPFAM" id="SSF54427">
    <property type="entry name" value="NTF2-like"/>
    <property type="match status" value="1"/>
</dbReference>
<evidence type="ECO:0000313" key="4">
    <source>
        <dbReference type="EMBL" id="CAE2275825.1"/>
    </source>
</evidence>
<dbReference type="Pfam" id="PF02136">
    <property type="entry name" value="NTF2"/>
    <property type="match status" value="1"/>
</dbReference>
<keyword evidence="2" id="KW-0813">Transport</keyword>
<dbReference type="Gene3D" id="3.10.450.50">
    <property type="match status" value="1"/>
</dbReference>
<proteinExistence type="predicted"/>
<dbReference type="PROSITE" id="PS50177">
    <property type="entry name" value="NTF2_DOMAIN"/>
    <property type="match status" value="1"/>
</dbReference>
<dbReference type="PANTHER" id="PTHR12612">
    <property type="entry name" value="NUCLEAR TRANSPORT FACTOR 2"/>
    <property type="match status" value="1"/>
</dbReference>
<keyword evidence="2" id="KW-0539">Nucleus</keyword>
<dbReference type="InterPro" id="IPR045875">
    <property type="entry name" value="NTF2"/>
</dbReference>
<name>A0A7S4JVQ7_9EUKA</name>
<organism evidence="4">
    <name type="scientific">Paramoeba aestuarina</name>
    <dbReference type="NCBI Taxonomy" id="180227"/>
    <lineage>
        <taxon>Eukaryota</taxon>
        <taxon>Amoebozoa</taxon>
        <taxon>Discosea</taxon>
        <taxon>Flabellinia</taxon>
        <taxon>Dactylopodida</taxon>
        <taxon>Paramoebidae</taxon>
        <taxon>Paramoeba</taxon>
    </lineage>
</organism>
<dbReference type="GO" id="GO:0051028">
    <property type="term" value="P:mRNA transport"/>
    <property type="evidence" value="ECO:0007669"/>
    <property type="project" value="UniProtKB-UniRule"/>
</dbReference>
<sequence length="141" mass="16266">MDFFLLQSPPLDNTPPIIMDMDKLAQEFVQYYYNVFEQNQGNLASLYRDQSMLTFEKKKVQGAQNIAREIQNLGFGQSQHKILTLDCQPFPPGNGVIVFVSGQLKITPTDNPMMFSQVFTLFQEDGNWFVLNDIFKLNMEI</sequence>
<evidence type="ECO:0000256" key="1">
    <source>
        <dbReference type="ARBA" id="ARBA00022490"/>
    </source>
</evidence>
<comment type="function">
    <text evidence="2">Has a role in nuclear-cytoplasmic transport of proteins and mRNAs.</text>
</comment>
<keyword evidence="1 2" id="KW-0963">Cytoplasm</keyword>
<dbReference type="GO" id="GO:0006606">
    <property type="term" value="P:protein import into nucleus"/>
    <property type="evidence" value="ECO:0007669"/>
    <property type="project" value="UniProtKB-ARBA"/>
</dbReference>
<dbReference type="FunFam" id="3.10.450.50:FF:000005">
    <property type="entry name" value="Nuclear transport factor 2"/>
    <property type="match status" value="1"/>
</dbReference>
<feature type="domain" description="NTF2" evidence="3">
    <location>
        <begin position="24"/>
        <end position="137"/>
    </location>
</feature>
<dbReference type="GO" id="GO:0005737">
    <property type="term" value="C:cytoplasm"/>
    <property type="evidence" value="ECO:0007669"/>
    <property type="project" value="UniProtKB-SubCell"/>
</dbReference>
<evidence type="ECO:0000256" key="2">
    <source>
        <dbReference type="RuleBase" id="RU369002"/>
    </source>
</evidence>
<dbReference type="InterPro" id="IPR032710">
    <property type="entry name" value="NTF2-like_dom_sf"/>
</dbReference>
<gene>
    <name evidence="4" type="ORF">NAES01612_LOCUS2564</name>
</gene>
<dbReference type="GO" id="GO:0005635">
    <property type="term" value="C:nuclear envelope"/>
    <property type="evidence" value="ECO:0007669"/>
    <property type="project" value="UniProtKB-ARBA"/>
</dbReference>
<dbReference type="AlphaFoldDB" id="A0A7S4JVQ7"/>
<comment type="subcellular location">
    <subcellularLocation>
        <location evidence="2">Cytoplasm</location>
    </subcellularLocation>
    <subcellularLocation>
        <location evidence="2">Nucleus</location>
    </subcellularLocation>
</comment>
<dbReference type="CDD" id="cd00780">
    <property type="entry name" value="NTF2"/>
    <property type="match status" value="1"/>
</dbReference>
<dbReference type="EMBL" id="HBKR01003870">
    <property type="protein sequence ID" value="CAE2275825.1"/>
    <property type="molecule type" value="Transcribed_RNA"/>
</dbReference>
<evidence type="ECO:0000259" key="3">
    <source>
        <dbReference type="PROSITE" id="PS50177"/>
    </source>
</evidence>
<dbReference type="InterPro" id="IPR002075">
    <property type="entry name" value="NTF2_dom"/>
</dbReference>